<dbReference type="GeneID" id="81439911"/>
<gene>
    <name evidence="1" type="ORF">N7496_007813</name>
</gene>
<proteinExistence type="predicted"/>
<dbReference type="AlphaFoldDB" id="A0A9W9S1Y6"/>
<keyword evidence="2" id="KW-1185">Reference proteome</keyword>
<dbReference type="EMBL" id="JAPZBS010000007">
    <property type="protein sequence ID" value="KAJ5368053.1"/>
    <property type="molecule type" value="Genomic_DNA"/>
</dbReference>
<evidence type="ECO:0000313" key="2">
    <source>
        <dbReference type="Proteomes" id="UP001147782"/>
    </source>
</evidence>
<dbReference type="Proteomes" id="UP001147782">
    <property type="component" value="Unassembled WGS sequence"/>
</dbReference>
<protein>
    <submittedName>
        <fullName evidence="1">Uncharacterized protein</fullName>
    </submittedName>
</protein>
<evidence type="ECO:0000313" key="1">
    <source>
        <dbReference type="EMBL" id="KAJ5368053.1"/>
    </source>
</evidence>
<name>A0A9W9S1Y6_9EURO</name>
<organism evidence="1 2">
    <name type="scientific">Penicillium cataractarum</name>
    <dbReference type="NCBI Taxonomy" id="2100454"/>
    <lineage>
        <taxon>Eukaryota</taxon>
        <taxon>Fungi</taxon>
        <taxon>Dikarya</taxon>
        <taxon>Ascomycota</taxon>
        <taxon>Pezizomycotina</taxon>
        <taxon>Eurotiomycetes</taxon>
        <taxon>Eurotiomycetidae</taxon>
        <taxon>Eurotiales</taxon>
        <taxon>Aspergillaceae</taxon>
        <taxon>Penicillium</taxon>
    </lineage>
</organism>
<reference evidence="1" key="1">
    <citation type="submission" date="2022-11" db="EMBL/GenBank/DDBJ databases">
        <authorList>
            <person name="Petersen C."/>
        </authorList>
    </citation>
    <scope>NUCLEOTIDE SEQUENCE</scope>
    <source>
        <strain evidence="1">IBT 29864</strain>
    </source>
</reference>
<comment type="caution">
    <text evidence="1">The sequence shown here is derived from an EMBL/GenBank/DDBJ whole genome shotgun (WGS) entry which is preliminary data.</text>
</comment>
<accession>A0A9W9S1Y6</accession>
<reference evidence="1" key="2">
    <citation type="journal article" date="2023" name="IMA Fungus">
        <title>Comparative genomic study of the Penicillium genus elucidates a diverse pangenome and 15 lateral gene transfer events.</title>
        <authorList>
            <person name="Petersen C."/>
            <person name="Sorensen T."/>
            <person name="Nielsen M.R."/>
            <person name="Sondergaard T.E."/>
            <person name="Sorensen J.L."/>
            <person name="Fitzpatrick D.A."/>
            <person name="Frisvad J.C."/>
            <person name="Nielsen K.L."/>
        </authorList>
    </citation>
    <scope>NUCLEOTIDE SEQUENCE</scope>
    <source>
        <strain evidence="1">IBT 29864</strain>
    </source>
</reference>
<dbReference type="RefSeq" id="XP_056552795.1">
    <property type="nucleotide sequence ID" value="XM_056700732.1"/>
</dbReference>
<dbReference type="OrthoDB" id="76567at2759"/>
<sequence>MRSLMIQKVFLHLLDGTSMKGSVTFPEYLHVNVNVCSNSMRISRESVNIDTASGGTNPEPNIEVTEYTIFSTDPTTYQEWLQKIAEWGWDMQFQ</sequence>